<evidence type="ECO:0008006" key="3">
    <source>
        <dbReference type="Google" id="ProtNLM"/>
    </source>
</evidence>
<keyword evidence="2" id="KW-1185">Reference proteome</keyword>
<comment type="caution">
    <text evidence="1">The sequence shown here is derived from an EMBL/GenBank/DDBJ whole genome shotgun (WGS) entry which is preliminary data.</text>
</comment>
<dbReference type="InterPro" id="IPR010662">
    <property type="entry name" value="RBBP9/YdeN"/>
</dbReference>
<dbReference type="STRING" id="69332.A0A388KD04"/>
<dbReference type="Gene3D" id="3.40.50.1820">
    <property type="entry name" value="alpha/beta hydrolase"/>
    <property type="match status" value="1"/>
</dbReference>
<name>A0A388KD04_CHABU</name>
<dbReference type="InterPro" id="IPR029058">
    <property type="entry name" value="AB_hydrolase_fold"/>
</dbReference>
<dbReference type="PANTHER" id="PTHR15394:SF3">
    <property type="entry name" value="SERINE HYDROLASE RBBP9"/>
    <property type="match status" value="1"/>
</dbReference>
<dbReference type="SUPFAM" id="SSF53474">
    <property type="entry name" value="alpha/beta-Hydrolases"/>
    <property type="match status" value="1"/>
</dbReference>
<reference evidence="1 2" key="1">
    <citation type="journal article" date="2018" name="Cell">
        <title>The Chara Genome: Secondary Complexity and Implications for Plant Terrestrialization.</title>
        <authorList>
            <person name="Nishiyama T."/>
            <person name="Sakayama H."/>
            <person name="Vries J.D."/>
            <person name="Buschmann H."/>
            <person name="Saint-Marcoux D."/>
            <person name="Ullrich K.K."/>
            <person name="Haas F.B."/>
            <person name="Vanderstraeten L."/>
            <person name="Becker D."/>
            <person name="Lang D."/>
            <person name="Vosolsobe S."/>
            <person name="Rombauts S."/>
            <person name="Wilhelmsson P.K.I."/>
            <person name="Janitza P."/>
            <person name="Kern R."/>
            <person name="Heyl A."/>
            <person name="Rumpler F."/>
            <person name="Villalobos L.I.A.C."/>
            <person name="Clay J.M."/>
            <person name="Skokan R."/>
            <person name="Toyoda A."/>
            <person name="Suzuki Y."/>
            <person name="Kagoshima H."/>
            <person name="Schijlen E."/>
            <person name="Tajeshwar N."/>
            <person name="Catarino B."/>
            <person name="Hetherington A.J."/>
            <person name="Saltykova A."/>
            <person name="Bonnot C."/>
            <person name="Breuninger H."/>
            <person name="Symeonidi A."/>
            <person name="Radhakrishnan G.V."/>
            <person name="Van Nieuwerburgh F."/>
            <person name="Deforce D."/>
            <person name="Chang C."/>
            <person name="Karol K.G."/>
            <person name="Hedrich R."/>
            <person name="Ulvskov P."/>
            <person name="Glockner G."/>
            <person name="Delwiche C.F."/>
            <person name="Petrasek J."/>
            <person name="Van de Peer Y."/>
            <person name="Friml J."/>
            <person name="Beilby M."/>
            <person name="Dolan L."/>
            <person name="Kohara Y."/>
            <person name="Sugano S."/>
            <person name="Fujiyama A."/>
            <person name="Delaux P.-M."/>
            <person name="Quint M."/>
            <person name="TheiBen G."/>
            <person name="Hagemann M."/>
            <person name="Harholt J."/>
            <person name="Dunand C."/>
            <person name="Zachgo S."/>
            <person name="Langdale J."/>
            <person name="Maumus F."/>
            <person name="Straeten D.V.D."/>
            <person name="Gould S.B."/>
            <person name="Rensing S.A."/>
        </authorList>
    </citation>
    <scope>NUCLEOTIDE SEQUENCE [LARGE SCALE GENOMIC DNA]</scope>
    <source>
        <strain evidence="1 2">S276</strain>
    </source>
</reference>
<proteinExistence type="predicted"/>
<accession>A0A388KD04</accession>
<dbReference type="EMBL" id="BFEA01000094">
    <property type="protein sequence ID" value="GBG67940.1"/>
    <property type="molecule type" value="Genomic_DNA"/>
</dbReference>
<sequence length="115" mass="12918">MVQRETALALCLAQERGAVQRSISAAAAAATECIGGHSRLSYYGRPWEWNKIKSNAGWIAQFGSPSDPYIPIDEMQTVAKELQSEYSELEDRGHFCDEEFPELLDLLLTKLQIQQ</sequence>
<dbReference type="PANTHER" id="PTHR15394">
    <property type="entry name" value="SERINE HYDROLASE RBBP9"/>
    <property type="match status" value="1"/>
</dbReference>
<dbReference type="AlphaFoldDB" id="A0A388KD04"/>
<dbReference type="OrthoDB" id="495350at2759"/>
<dbReference type="Gramene" id="GBG67940">
    <property type="protein sequence ID" value="GBG67940"/>
    <property type="gene ID" value="CBR_g1059"/>
</dbReference>
<evidence type="ECO:0000313" key="1">
    <source>
        <dbReference type="EMBL" id="GBG67940.1"/>
    </source>
</evidence>
<evidence type="ECO:0000313" key="2">
    <source>
        <dbReference type="Proteomes" id="UP000265515"/>
    </source>
</evidence>
<gene>
    <name evidence="1" type="ORF">CBR_g1059</name>
</gene>
<organism evidence="1 2">
    <name type="scientific">Chara braunii</name>
    <name type="common">Braun's stonewort</name>
    <dbReference type="NCBI Taxonomy" id="69332"/>
    <lineage>
        <taxon>Eukaryota</taxon>
        <taxon>Viridiplantae</taxon>
        <taxon>Streptophyta</taxon>
        <taxon>Charophyceae</taxon>
        <taxon>Charales</taxon>
        <taxon>Characeae</taxon>
        <taxon>Chara</taxon>
    </lineage>
</organism>
<dbReference type="Proteomes" id="UP000265515">
    <property type="component" value="Unassembled WGS sequence"/>
</dbReference>
<protein>
    <recommendedName>
        <fullName evidence="3">AB hydrolase-1 domain-containing protein</fullName>
    </recommendedName>
</protein>